<name>A0AAD7ALI4_9AGAR</name>
<feature type="region of interest" description="Disordered" evidence="1">
    <location>
        <begin position="62"/>
        <end position="110"/>
    </location>
</feature>
<dbReference type="InterPro" id="IPR046522">
    <property type="entry name" value="DUF6699"/>
</dbReference>
<sequence length="272" mass="28947">MSSNGKGRGRAIRPRGESDASARPIGAFPVDHCPPHEAPAQWWWSSPAPAPGPQALSWHAAPPYATVPPPDSHGRQCFGVPRLAFIPNTPPHPHPHPHPQPQSRRRPIQIPLPPQIHGVTRVALHPALATTSARLIDVDFATDAGSNAAWETPATFPALPSLTIESPRLPWAITAHASGTGNVVRCVSVADVIGAIYGALGLQVDVEGFRDWEAMTRGGSHRPESLTARLDAGGGLVHRRGMTRLELLEGKTRFAGLAESGAGCDIWVLELA</sequence>
<dbReference type="AlphaFoldDB" id="A0AAD7ALI4"/>
<dbReference type="EMBL" id="JARIHO010000004">
    <property type="protein sequence ID" value="KAJ7362257.1"/>
    <property type="molecule type" value="Genomic_DNA"/>
</dbReference>
<evidence type="ECO:0000259" key="2">
    <source>
        <dbReference type="Pfam" id="PF20415"/>
    </source>
</evidence>
<evidence type="ECO:0000313" key="4">
    <source>
        <dbReference type="Proteomes" id="UP001218218"/>
    </source>
</evidence>
<reference evidence="3" key="1">
    <citation type="submission" date="2023-03" db="EMBL/GenBank/DDBJ databases">
        <title>Massive genome expansion in bonnet fungi (Mycena s.s.) driven by repeated elements and novel gene families across ecological guilds.</title>
        <authorList>
            <consortium name="Lawrence Berkeley National Laboratory"/>
            <person name="Harder C.B."/>
            <person name="Miyauchi S."/>
            <person name="Viragh M."/>
            <person name="Kuo A."/>
            <person name="Thoen E."/>
            <person name="Andreopoulos B."/>
            <person name="Lu D."/>
            <person name="Skrede I."/>
            <person name="Drula E."/>
            <person name="Henrissat B."/>
            <person name="Morin E."/>
            <person name="Kohler A."/>
            <person name="Barry K."/>
            <person name="LaButti K."/>
            <person name="Morin E."/>
            <person name="Salamov A."/>
            <person name="Lipzen A."/>
            <person name="Mereny Z."/>
            <person name="Hegedus B."/>
            <person name="Baldrian P."/>
            <person name="Stursova M."/>
            <person name="Weitz H."/>
            <person name="Taylor A."/>
            <person name="Grigoriev I.V."/>
            <person name="Nagy L.G."/>
            <person name="Martin F."/>
            <person name="Kauserud H."/>
        </authorList>
    </citation>
    <scope>NUCLEOTIDE SEQUENCE</scope>
    <source>
        <strain evidence="3">CBHHK002</strain>
    </source>
</reference>
<feature type="compositionally biased region" description="Basic residues" evidence="1">
    <location>
        <begin position="93"/>
        <end position="107"/>
    </location>
</feature>
<protein>
    <recommendedName>
        <fullName evidence="2">DUF6699 domain-containing protein</fullName>
    </recommendedName>
</protein>
<comment type="caution">
    <text evidence="3">The sequence shown here is derived from an EMBL/GenBank/DDBJ whole genome shotgun (WGS) entry which is preliminary data.</text>
</comment>
<evidence type="ECO:0000256" key="1">
    <source>
        <dbReference type="SAM" id="MobiDB-lite"/>
    </source>
</evidence>
<feature type="region of interest" description="Disordered" evidence="1">
    <location>
        <begin position="1"/>
        <end position="32"/>
    </location>
</feature>
<dbReference type="Proteomes" id="UP001218218">
    <property type="component" value="Unassembled WGS sequence"/>
</dbReference>
<dbReference type="Pfam" id="PF20415">
    <property type="entry name" value="DUF6699"/>
    <property type="match status" value="1"/>
</dbReference>
<keyword evidence="4" id="KW-1185">Reference proteome</keyword>
<evidence type="ECO:0000313" key="3">
    <source>
        <dbReference type="EMBL" id="KAJ7362257.1"/>
    </source>
</evidence>
<organism evidence="3 4">
    <name type="scientific">Mycena albidolilacea</name>
    <dbReference type="NCBI Taxonomy" id="1033008"/>
    <lineage>
        <taxon>Eukaryota</taxon>
        <taxon>Fungi</taxon>
        <taxon>Dikarya</taxon>
        <taxon>Basidiomycota</taxon>
        <taxon>Agaricomycotina</taxon>
        <taxon>Agaricomycetes</taxon>
        <taxon>Agaricomycetidae</taxon>
        <taxon>Agaricales</taxon>
        <taxon>Marasmiineae</taxon>
        <taxon>Mycenaceae</taxon>
        <taxon>Mycena</taxon>
    </lineage>
</organism>
<accession>A0AAD7ALI4</accession>
<feature type="domain" description="DUF6699" evidence="2">
    <location>
        <begin position="140"/>
        <end position="260"/>
    </location>
</feature>
<gene>
    <name evidence="3" type="ORF">DFH08DRAFT_840572</name>
</gene>
<proteinExistence type="predicted"/>